<protein>
    <submittedName>
        <fullName evidence="1">Uncharacterized protein</fullName>
    </submittedName>
</protein>
<comment type="caution">
    <text evidence="1">The sequence shown here is derived from an EMBL/GenBank/DDBJ whole genome shotgun (WGS) entry which is preliminary data.</text>
</comment>
<sequence length="50" mass="5730">MSQRATHFQIPSIRNAADGTTLPHRLIAAEQMTFFNRSNTWLSQGDRSRL</sequence>
<evidence type="ECO:0000313" key="1">
    <source>
        <dbReference type="EMBL" id="GBO30041.1"/>
    </source>
</evidence>
<accession>A0A4Y2VZF5</accession>
<keyword evidence="2" id="KW-1185">Reference proteome</keyword>
<feature type="non-terminal residue" evidence="1">
    <location>
        <position position="50"/>
    </location>
</feature>
<dbReference type="AlphaFoldDB" id="A0A4Y2VZF5"/>
<dbReference type="EMBL" id="BGPR01053239">
    <property type="protein sequence ID" value="GBO30041.1"/>
    <property type="molecule type" value="Genomic_DNA"/>
</dbReference>
<proteinExistence type="predicted"/>
<gene>
    <name evidence="1" type="ORF">AVEN_231468_1</name>
</gene>
<name>A0A4Y2VZF5_ARAVE</name>
<evidence type="ECO:0000313" key="2">
    <source>
        <dbReference type="Proteomes" id="UP000499080"/>
    </source>
</evidence>
<reference evidence="1 2" key="1">
    <citation type="journal article" date="2019" name="Sci. Rep.">
        <title>Orb-weaving spider Araneus ventricosus genome elucidates the spidroin gene catalogue.</title>
        <authorList>
            <person name="Kono N."/>
            <person name="Nakamura H."/>
            <person name="Ohtoshi R."/>
            <person name="Moran D.A.P."/>
            <person name="Shinohara A."/>
            <person name="Yoshida Y."/>
            <person name="Fujiwara M."/>
            <person name="Mori M."/>
            <person name="Tomita M."/>
            <person name="Arakawa K."/>
        </authorList>
    </citation>
    <scope>NUCLEOTIDE SEQUENCE [LARGE SCALE GENOMIC DNA]</scope>
</reference>
<organism evidence="1 2">
    <name type="scientific">Araneus ventricosus</name>
    <name type="common">Orbweaver spider</name>
    <name type="synonym">Epeira ventricosa</name>
    <dbReference type="NCBI Taxonomy" id="182803"/>
    <lineage>
        <taxon>Eukaryota</taxon>
        <taxon>Metazoa</taxon>
        <taxon>Ecdysozoa</taxon>
        <taxon>Arthropoda</taxon>
        <taxon>Chelicerata</taxon>
        <taxon>Arachnida</taxon>
        <taxon>Araneae</taxon>
        <taxon>Araneomorphae</taxon>
        <taxon>Entelegynae</taxon>
        <taxon>Araneoidea</taxon>
        <taxon>Araneidae</taxon>
        <taxon>Araneus</taxon>
    </lineage>
</organism>
<dbReference type="Proteomes" id="UP000499080">
    <property type="component" value="Unassembled WGS sequence"/>
</dbReference>